<evidence type="ECO:0000256" key="2">
    <source>
        <dbReference type="SAM" id="Phobius"/>
    </source>
</evidence>
<sequence>MKLDLKRPKYIIPLIALPFICIFFYVYQSAFSKESAVKDNGPQLKEHISEVSPEVKNKALTDKLNAYREMYRRGDGYTAVNQLQEDKVDGFRFDEMYNDKEKRKLDSIRDKLKQESLISVDAPRAVHGNEDLDRVLSSLVPKSNPESRKEPKRTEEDPMLLFRRQMEFADSLAKANDPEERAAREERQRIEIAKKAEADLPLLKVRKADDTESVFNTVRDNPNDSFIQAIIDENMTGYVDSRLRIRLMDDLLVGSNLIHKGTYLYAKISGFTGQRVLLSISSIMQGGKILPVKLDLYDNDGLQGLYVPASAFREFSKELGANSSQGISIQGGENQNQIIMGVIQRMFQSTTTAVSRYIRKNRANIKYNTLVYLIDPQALRENQKQYN</sequence>
<protein>
    <submittedName>
        <fullName evidence="4">Bacteroides conjugative transposon TraM protein</fullName>
    </submittedName>
</protein>
<keyword evidence="2" id="KW-1133">Transmembrane helix</keyword>
<dbReference type="Proteomes" id="UP000251241">
    <property type="component" value="Unassembled WGS sequence"/>
</dbReference>
<keyword evidence="2" id="KW-0472">Membrane</keyword>
<feature type="transmembrane region" description="Helical" evidence="2">
    <location>
        <begin position="10"/>
        <end position="27"/>
    </location>
</feature>
<feature type="compositionally biased region" description="Basic and acidic residues" evidence="1">
    <location>
        <begin position="145"/>
        <end position="156"/>
    </location>
</feature>
<keyword evidence="2" id="KW-0812">Transmembrane</keyword>
<evidence type="ECO:0000256" key="1">
    <source>
        <dbReference type="SAM" id="MobiDB-lite"/>
    </source>
</evidence>
<evidence type="ECO:0000259" key="3">
    <source>
        <dbReference type="Pfam" id="PF12508"/>
    </source>
</evidence>
<dbReference type="EMBL" id="UAUU01000011">
    <property type="protein sequence ID" value="SPZ92129.1"/>
    <property type="molecule type" value="Genomic_DNA"/>
</dbReference>
<dbReference type="Pfam" id="PF12508">
    <property type="entry name" value="Transposon_TraM"/>
    <property type="match status" value="1"/>
</dbReference>
<name>A0A2X2LFG9_SPHMU</name>
<feature type="region of interest" description="Disordered" evidence="1">
    <location>
        <begin position="132"/>
        <end position="157"/>
    </location>
</feature>
<dbReference type="RefSeq" id="WP_112375712.1">
    <property type="nucleotide sequence ID" value="NZ_CP069793.1"/>
</dbReference>
<evidence type="ECO:0000313" key="5">
    <source>
        <dbReference type="Proteomes" id="UP000251241"/>
    </source>
</evidence>
<dbReference type="GeneID" id="97182059"/>
<feature type="domain" description="Conjugative transposon TraM C-terminal" evidence="3">
    <location>
        <begin position="227"/>
        <end position="373"/>
    </location>
</feature>
<reference evidence="4 5" key="1">
    <citation type="submission" date="2018-06" db="EMBL/GenBank/DDBJ databases">
        <authorList>
            <consortium name="Pathogen Informatics"/>
            <person name="Doyle S."/>
        </authorList>
    </citation>
    <scope>NUCLEOTIDE SEQUENCE [LARGE SCALE GENOMIC DNA]</scope>
    <source>
        <strain evidence="4 5">NCTC11343</strain>
    </source>
</reference>
<proteinExistence type="predicted"/>
<dbReference type="AlphaFoldDB" id="A0A2X2LFG9"/>
<accession>A0A2X2LFG9</accession>
<evidence type="ECO:0000313" key="4">
    <source>
        <dbReference type="EMBL" id="SPZ92129.1"/>
    </source>
</evidence>
<gene>
    <name evidence="4" type="ORF">NCTC11343_04183</name>
</gene>
<organism evidence="4 5">
    <name type="scientific">Sphingobacterium multivorum</name>
    <dbReference type="NCBI Taxonomy" id="28454"/>
    <lineage>
        <taxon>Bacteria</taxon>
        <taxon>Pseudomonadati</taxon>
        <taxon>Bacteroidota</taxon>
        <taxon>Sphingobacteriia</taxon>
        <taxon>Sphingobacteriales</taxon>
        <taxon>Sphingobacteriaceae</taxon>
        <taxon>Sphingobacterium</taxon>
    </lineage>
</organism>
<dbReference type="InterPro" id="IPR055407">
    <property type="entry name" value="TraM_C"/>
</dbReference>